<evidence type="ECO:0000313" key="3">
    <source>
        <dbReference type="Proteomes" id="UP000799779"/>
    </source>
</evidence>
<dbReference type="EMBL" id="ML977579">
    <property type="protein sequence ID" value="KAF2002189.1"/>
    <property type="molecule type" value="Genomic_DNA"/>
</dbReference>
<organism evidence="2 3">
    <name type="scientific">Amniculicola lignicola CBS 123094</name>
    <dbReference type="NCBI Taxonomy" id="1392246"/>
    <lineage>
        <taxon>Eukaryota</taxon>
        <taxon>Fungi</taxon>
        <taxon>Dikarya</taxon>
        <taxon>Ascomycota</taxon>
        <taxon>Pezizomycotina</taxon>
        <taxon>Dothideomycetes</taxon>
        <taxon>Pleosporomycetidae</taxon>
        <taxon>Pleosporales</taxon>
        <taxon>Amniculicolaceae</taxon>
        <taxon>Amniculicola</taxon>
    </lineage>
</organism>
<proteinExistence type="predicted"/>
<sequence>MWHTWGDKKFGNWFATEFDFANLALTVSEPEESTNTMSSGETSYREYTPWSSSWGWCSVLAHKPKPEAGSSTVPDLRAYDFFPYFTKTLKDGKLPPYSCHLEDRAVGHLIQLMVGGELPKSTAHQLWPNVFDTNGNVYRVRRPMGRAATALDAAGNEKVLAVVSNNVQIDLVGAGPKLAYSEGLANKGQKWWKSVDGKKLQLILTDIDPVAANPTDTGAVLDILTDGKLTQNRKGQIFDSQEVAKRLVYPNGQAEFLNRIEVVLKKKADPNVRKRRKDSQVGDIPSKLSAAGKSGDGRGGYNEADIAQYELMKRLTQAETATATQLRNSAAFGQGIASMVNQALLEVEAGEASKRGKRMLKDVRFAVARYATDLVATQSETAKPTLQRSAYDADKTIEETLGRKAIAIDLNVALPERLPNLVDPQPLLFRNEPSDYPVSTGFRGTSYFNKTITEHLAVDGSDEDLADVLGDTQDRTESSQTDSDNGLVQGKRARLAEGAYSDMA</sequence>
<dbReference type="AlphaFoldDB" id="A0A6A5WN59"/>
<feature type="region of interest" description="Disordered" evidence="1">
    <location>
        <begin position="269"/>
        <end position="299"/>
    </location>
</feature>
<feature type="region of interest" description="Disordered" evidence="1">
    <location>
        <begin position="470"/>
        <end position="504"/>
    </location>
</feature>
<accession>A0A6A5WN59</accession>
<keyword evidence="3" id="KW-1185">Reference proteome</keyword>
<evidence type="ECO:0000256" key="1">
    <source>
        <dbReference type="SAM" id="MobiDB-lite"/>
    </source>
</evidence>
<evidence type="ECO:0000313" key="2">
    <source>
        <dbReference type="EMBL" id="KAF2002189.1"/>
    </source>
</evidence>
<gene>
    <name evidence="2" type="ORF">P154DRAFT_574495</name>
</gene>
<reference evidence="2" key="1">
    <citation type="journal article" date="2020" name="Stud. Mycol.">
        <title>101 Dothideomycetes genomes: a test case for predicting lifestyles and emergence of pathogens.</title>
        <authorList>
            <person name="Haridas S."/>
            <person name="Albert R."/>
            <person name="Binder M."/>
            <person name="Bloem J."/>
            <person name="Labutti K."/>
            <person name="Salamov A."/>
            <person name="Andreopoulos B."/>
            <person name="Baker S."/>
            <person name="Barry K."/>
            <person name="Bills G."/>
            <person name="Bluhm B."/>
            <person name="Cannon C."/>
            <person name="Castanera R."/>
            <person name="Culley D."/>
            <person name="Daum C."/>
            <person name="Ezra D."/>
            <person name="Gonzalez J."/>
            <person name="Henrissat B."/>
            <person name="Kuo A."/>
            <person name="Liang C."/>
            <person name="Lipzen A."/>
            <person name="Lutzoni F."/>
            <person name="Magnuson J."/>
            <person name="Mondo S."/>
            <person name="Nolan M."/>
            <person name="Ohm R."/>
            <person name="Pangilinan J."/>
            <person name="Park H.-J."/>
            <person name="Ramirez L."/>
            <person name="Alfaro M."/>
            <person name="Sun H."/>
            <person name="Tritt A."/>
            <person name="Yoshinaga Y."/>
            <person name="Zwiers L.-H."/>
            <person name="Turgeon B."/>
            <person name="Goodwin S."/>
            <person name="Spatafora J."/>
            <person name="Crous P."/>
            <person name="Grigoriev I."/>
        </authorList>
    </citation>
    <scope>NUCLEOTIDE SEQUENCE</scope>
    <source>
        <strain evidence="2">CBS 123094</strain>
    </source>
</reference>
<protein>
    <submittedName>
        <fullName evidence="2">Uncharacterized protein</fullName>
    </submittedName>
</protein>
<name>A0A6A5WN59_9PLEO</name>
<dbReference type="Proteomes" id="UP000799779">
    <property type="component" value="Unassembled WGS sequence"/>
</dbReference>